<dbReference type="EMBL" id="MT631666">
    <property type="protein sequence ID" value="QNO56749.1"/>
    <property type="molecule type" value="Genomic_DNA"/>
</dbReference>
<evidence type="ECO:0000313" key="1">
    <source>
        <dbReference type="EMBL" id="QNO56749.1"/>
    </source>
</evidence>
<dbReference type="AlphaFoldDB" id="A0A7G9Z915"/>
<name>A0A7G9Z915_9EURY</name>
<organism evidence="1">
    <name type="scientific">Candidatus Methanophaga sp. ANME-1 ERB7</name>
    <dbReference type="NCBI Taxonomy" id="2759913"/>
    <lineage>
        <taxon>Archaea</taxon>
        <taxon>Methanobacteriati</taxon>
        <taxon>Methanobacteriota</taxon>
        <taxon>Stenosarchaea group</taxon>
        <taxon>Methanomicrobia</taxon>
        <taxon>Candidatus Methanophagales</taxon>
        <taxon>Candidatus Methanophagaceae</taxon>
        <taxon>Candidatus Methanophaga</taxon>
    </lineage>
</organism>
<protein>
    <submittedName>
        <fullName evidence="1">Uncharacterized protein</fullName>
    </submittedName>
</protein>
<reference evidence="1" key="1">
    <citation type="submission" date="2020-06" db="EMBL/GenBank/DDBJ databases">
        <title>Unique genomic features of the anaerobic methanotrophic archaea.</title>
        <authorList>
            <person name="Chadwick G.L."/>
            <person name="Skennerton C.T."/>
            <person name="Laso-Perez R."/>
            <person name="Leu A.O."/>
            <person name="Speth D.R."/>
            <person name="Yu H."/>
            <person name="Morgan-Lang C."/>
            <person name="Hatzenpichler R."/>
            <person name="Goudeau D."/>
            <person name="Malmstrom R."/>
            <person name="Brazelton W.J."/>
            <person name="Woyke T."/>
            <person name="Hallam S.J."/>
            <person name="Tyson G.W."/>
            <person name="Wegener G."/>
            <person name="Boetius A."/>
            <person name="Orphan V."/>
        </authorList>
    </citation>
    <scope>NUCLEOTIDE SEQUENCE</scope>
</reference>
<proteinExistence type="predicted"/>
<gene>
    <name evidence="1" type="ORF">HGIILDEE_00038</name>
</gene>
<sequence length="48" mass="5620">MKMEWISGVERIMTHKIKVQFESKKHEIVPPEEDRIKIGGIRDGIKNS</sequence>
<accession>A0A7G9Z915</accession>